<dbReference type="InterPro" id="IPR012337">
    <property type="entry name" value="RNaseH-like_sf"/>
</dbReference>
<comment type="catalytic activity">
    <reaction evidence="12 13">
        <text>Endonucleolytic cleavage at a junction such as a reciprocal single-stranded crossover between two homologous DNA duplexes (Holliday junction).</text>
        <dbReference type="EC" id="3.1.21.10"/>
    </reaction>
</comment>
<comment type="function">
    <text evidence="13">The RuvA-RuvB-RuvC complex processes Holliday junction (HJ) DNA during genetic recombination and DNA repair. Endonuclease that resolves HJ intermediates. Cleaves cruciform DNA by making single-stranded nicks across the HJ at symmetrical positions within the homologous arms, yielding a 5'-phosphate and a 3'-hydroxyl group; requires a central core of homology in the junction. The consensus cleavage sequence is 5'-(A/T)TT(C/G)-3'. Cleavage occurs on the 3'-side of the TT dinucleotide at the point of strand exchange. HJ branch migration catalyzed by RuvA-RuvB allows RuvC to scan DNA until it finds its consensus sequence, where it cleaves and resolves the cruciform DNA.</text>
</comment>
<evidence type="ECO:0000256" key="11">
    <source>
        <dbReference type="ARBA" id="ARBA00023204"/>
    </source>
</evidence>
<evidence type="ECO:0000256" key="5">
    <source>
        <dbReference type="ARBA" id="ARBA00022759"/>
    </source>
</evidence>
<evidence type="ECO:0000256" key="4">
    <source>
        <dbReference type="ARBA" id="ARBA00022723"/>
    </source>
</evidence>
<evidence type="ECO:0000256" key="1">
    <source>
        <dbReference type="ARBA" id="ARBA00009518"/>
    </source>
</evidence>
<sequence>MRILGIDPGLRTTGYGIIEAPQVLLTWGTIRLKGKDLATRLKTIFDEITSLIAVYQPGEIAFEEVIPESFPHAALKLGQAQGAAILAAARAQKPIFFYHPLEVKKALTGYGNAPKEQLRFMVKALLNTDQDLPTDASDALAVAIYHLQQKGHVGRD</sequence>
<dbReference type="Gene3D" id="3.30.420.10">
    <property type="entry name" value="Ribonuclease H-like superfamily/Ribonuclease H"/>
    <property type="match status" value="1"/>
</dbReference>
<dbReference type="GO" id="GO:0003677">
    <property type="term" value="F:DNA binding"/>
    <property type="evidence" value="ECO:0007669"/>
    <property type="project" value="UniProtKB-KW"/>
</dbReference>
<dbReference type="GO" id="GO:0048476">
    <property type="term" value="C:Holliday junction resolvase complex"/>
    <property type="evidence" value="ECO:0007669"/>
    <property type="project" value="UniProtKB-UniRule"/>
</dbReference>
<keyword evidence="10 13" id="KW-0233">DNA recombination</keyword>
<evidence type="ECO:0000256" key="7">
    <source>
        <dbReference type="ARBA" id="ARBA00022801"/>
    </source>
</evidence>
<dbReference type="PANTHER" id="PTHR30194:SF3">
    <property type="entry name" value="CROSSOVER JUNCTION ENDODEOXYRIBONUCLEASE RUVC"/>
    <property type="match status" value="1"/>
</dbReference>
<feature type="binding site" evidence="13">
    <location>
        <position position="63"/>
    </location>
    <ligand>
        <name>Mg(2+)</name>
        <dbReference type="ChEBI" id="CHEBI:18420"/>
        <label>2</label>
    </ligand>
</feature>
<dbReference type="InterPro" id="IPR036397">
    <property type="entry name" value="RNaseH_sf"/>
</dbReference>
<evidence type="ECO:0000256" key="12">
    <source>
        <dbReference type="ARBA" id="ARBA00029354"/>
    </source>
</evidence>
<evidence type="ECO:0000256" key="10">
    <source>
        <dbReference type="ARBA" id="ARBA00023172"/>
    </source>
</evidence>
<dbReference type="SUPFAM" id="SSF53098">
    <property type="entry name" value="Ribonuclease H-like"/>
    <property type="match status" value="1"/>
</dbReference>
<evidence type="ECO:0000256" key="9">
    <source>
        <dbReference type="ARBA" id="ARBA00023125"/>
    </source>
</evidence>
<dbReference type="GO" id="GO:0000287">
    <property type="term" value="F:magnesium ion binding"/>
    <property type="evidence" value="ECO:0007669"/>
    <property type="project" value="UniProtKB-UniRule"/>
</dbReference>
<dbReference type="AlphaFoldDB" id="A0A7V5NYQ5"/>
<evidence type="ECO:0000256" key="6">
    <source>
        <dbReference type="ARBA" id="ARBA00022763"/>
    </source>
</evidence>
<dbReference type="InterPro" id="IPR002176">
    <property type="entry name" value="X-over_junc_endoDNase_RuvC"/>
</dbReference>
<keyword evidence="4 13" id="KW-0479">Metal-binding</keyword>
<evidence type="ECO:0000256" key="8">
    <source>
        <dbReference type="ARBA" id="ARBA00022842"/>
    </source>
</evidence>
<feature type="active site" evidence="13">
    <location>
        <position position="135"/>
    </location>
</feature>
<dbReference type="HAMAP" id="MF_00034">
    <property type="entry name" value="RuvC"/>
    <property type="match status" value="1"/>
</dbReference>
<comment type="subunit">
    <text evidence="13">Homodimer which binds Holliday junction (HJ) DNA. The HJ becomes 2-fold symmetrical on binding to RuvC with unstacked arms; it has a different conformation from HJ DNA in complex with RuvA. In the full resolvosome a probable DNA-RuvA(4)-RuvB(12)-RuvC(2) complex forms which resolves the HJ.</text>
</comment>
<dbReference type="EMBL" id="DROK01000065">
    <property type="protein sequence ID" value="HHI96658.1"/>
    <property type="molecule type" value="Genomic_DNA"/>
</dbReference>
<comment type="subcellular location">
    <subcellularLocation>
        <location evidence="13">Cytoplasm</location>
    </subcellularLocation>
</comment>
<reference evidence="15" key="1">
    <citation type="journal article" date="2020" name="mSystems">
        <title>Genome- and Community-Level Interaction Insights into Carbon Utilization and Element Cycling Functions of Hydrothermarchaeota in Hydrothermal Sediment.</title>
        <authorList>
            <person name="Zhou Z."/>
            <person name="Liu Y."/>
            <person name="Xu W."/>
            <person name="Pan J."/>
            <person name="Luo Z.H."/>
            <person name="Li M."/>
        </authorList>
    </citation>
    <scope>NUCLEOTIDE SEQUENCE [LARGE SCALE GENOMIC DNA]</scope>
    <source>
        <strain evidence="15">HyVt-533</strain>
    </source>
</reference>
<dbReference type="EC" id="3.1.21.10" evidence="13 14"/>
<dbReference type="PANTHER" id="PTHR30194">
    <property type="entry name" value="CROSSOVER JUNCTION ENDODEOXYRIBONUCLEASE RUVC"/>
    <property type="match status" value="1"/>
</dbReference>
<evidence type="ECO:0000256" key="2">
    <source>
        <dbReference type="ARBA" id="ARBA00022490"/>
    </source>
</evidence>
<dbReference type="GO" id="GO:0006310">
    <property type="term" value="P:DNA recombination"/>
    <property type="evidence" value="ECO:0007669"/>
    <property type="project" value="UniProtKB-UniRule"/>
</dbReference>
<keyword evidence="11 13" id="KW-0234">DNA repair</keyword>
<accession>A0A7V5NYQ5</accession>
<protein>
    <recommendedName>
        <fullName evidence="13 14">Crossover junction endodeoxyribonuclease RuvC</fullName>
        <ecNumber evidence="13 14">3.1.21.10</ecNumber>
    </recommendedName>
    <alternativeName>
        <fullName evidence="13">Holliday junction nuclease RuvC</fullName>
    </alternativeName>
    <alternativeName>
        <fullName evidence="13">Holliday junction resolvase RuvC</fullName>
    </alternativeName>
</protein>
<dbReference type="GO" id="GO:0006281">
    <property type="term" value="P:DNA repair"/>
    <property type="evidence" value="ECO:0007669"/>
    <property type="project" value="UniProtKB-UniRule"/>
</dbReference>
<comment type="caution">
    <text evidence="15">The sequence shown here is derived from an EMBL/GenBank/DDBJ whole genome shotgun (WGS) entry which is preliminary data.</text>
</comment>
<keyword evidence="7 13" id="KW-0378">Hydrolase</keyword>
<keyword evidence="5 13" id="KW-0255">Endonuclease</keyword>
<evidence type="ECO:0000256" key="3">
    <source>
        <dbReference type="ARBA" id="ARBA00022722"/>
    </source>
</evidence>
<evidence type="ECO:0000256" key="14">
    <source>
        <dbReference type="NCBIfam" id="TIGR00228"/>
    </source>
</evidence>
<comment type="cofactor">
    <cofactor evidence="13">
        <name>Mg(2+)</name>
        <dbReference type="ChEBI" id="CHEBI:18420"/>
    </cofactor>
    <text evidence="13">Binds 2 Mg(2+) ion per subunit.</text>
</comment>
<keyword evidence="2 13" id="KW-0963">Cytoplasm</keyword>
<dbReference type="CDD" id="cd16962">
    <property type="entry name" value="RuvC"/>
    <property type="match status" value="1"/>
</dbReference>
<feature type="active site" evidence="13">
    <location>
        <position position="7"/>
    </location>
</feature>
<feature type="binding site" evidence="13">
    <location>
        <position position="7"/>
    </location>
    <ligand>
        <name>Mg(2+)</name>
        <dbReference type="ChEBI" id="CHEBI:18420"/>
        <label>1</label>
    </ligand>
</feature>
<keyword evidence="3 13" id="KW-0540">Nuclease</keyword>
<dbReference type="FunFam" id="3.30.420.10:FF:000002">
    <property type="entry name" value="Crossover junction endodeoxyribonuclease RuvC"/>
    <property type="match status" value="1"/>
</dbReference>
<dbReference type="PRINTS" id="PR00696">
    <property type="entry name" value="RSOLVASERUVC"/>
</dbReference>
<evidence type="ECO:0000313" key="15">
    <source>
        <dbReference type="EMBL" id="HHI96658.1"/>
    </source>
</evidence>
<keyword evidence="8 13" id="KW-0460">Magnesium</keyword>
<dbReference type="GO" id="GO:0008821">
    <property type="term" value="F:crossover junction DNA endonuclease activity"/>
    <property type="evidence" value="ECO:0007669"/>
    <property type="project" value="UniProtKB-UniRule"/>
</dbReference>
<dbReference type="Pfam" id="PF02075">
    <property type="entry name" value="RuvC"/>
    <property type="match status" value="1"/>
</dbReference>
<keyword evidence="6 13" id="KW-0227">DNA damage</keyword>
<proteinExistence type="inferred from homology"/>
<name>A0A7V5NYQ5_9BACT</name>
<dbReference type="Proteomes" id="UP000886101">
    <property type="component" value="Unassembled WGS sequence"/>
</dbReference>
<organism evidence="15">
    <name type="scientific">Thermodesulfatator atlanticus</name>
    <dbReference type="NCBI Taxonomy" id="501497"/>
    <lineage>
        <taxon>Bacteria</taxon>
        <taxon>Pseudomonadati</taxon>
        <taxon>Thermodesulfobacteriota</taxon>
        <taxon>Thermodesulfobacteria</taxon>
        <taxon>Thermodesulfobacteriales</taxon>
        <taxon>Thermodesulfatatoraceae</taxon>
        <taxon>Thermodesulfatator</taxon>
    </lineage>
</organism>
<comment type="similarity">
    <text evidence="1 13">Belongs to the RuvC family.</text>
</comment>
<feature type="active site" evidence="13">
    <location>
        <position position="63"/>
    </location>
</feature>
<dbReference type="NCBIfam" id="TIGR00228">
    <property type="entry name" value="ruvC"/>
    <property type="match status" value="1"/>
</dbReference>
<feature type="binding site" evidence="13">
    <location>
        <position position="135"/>
    </location>
    <ligand>
        <name>Mg(2+)</name>
        <dbReference type="ChEBI" id="CHEBI:18420"/>
        <label>1</label>
    </ligand>
</feature>
<gene>
    <name evidence="13 15" type="primary">ruvC</name>
    <name evidence="15" type="ORF">ENJ96_02275</name>
</gene>
<dbReference type="GO" id="GO:0005737">
    <property type="term" value="C:cytoplasm"/>
    <property type="evidence" value="ECO:0007669"/>
    <property type="project" value="UniProtKB-SubCell"/>
</dbReference>
<keyword evidence="9 13" id="KW-0238">DNA-binding</keyword>
<evidence type="ECO:0000256" key="13">
    <source>
        <dbReference type="HAMAP-Rule" id="MF_00034"/>
    </source>
</evidence>